<evidence type="ECO:0000256" key="9">
    <source>
        <dbReference type="ARBA" id="ARBA00023136"/>
    </source>
</evidence>
<dbReference type="EMBL" id="JAUJYN010000008">
    <property type="protein sequence ID" value="KAK1265395.1"/>
    <property type="molecule type" value="Genomic_DNA"/>
</dbReference>
<keyword evidence="3" id="KW-1003">Cell membrane</keyword>
<dbReference type="FunFam" id="3.80.10.10:FF:001347">
    <property type="entry name" value="LRR receptor-like serine/threonine-protein kinase GSO2"/>
    <property type="match status" value="1"/>
</dbReference>
<evidence type="ECO:0000313" key="13">
    <source>
        <dbReference type="EMBL" id="KAK1265395.1"/>
    </source>
</evidence>
<evidence type="ECO:0000256" key="6">
    <source>
        <dbReference type="ARBA" id="ARBA00022729"/>
    </source>
</evidence>
<comment type="caution">
    <text evidence="13">The sequence shown here is derived from an EMBL/GenBank/DDBJ whole genome shotgun (WGS) entry which is preliminary data.</text>
</comment>
<dbReference type="Pfam" id="PF13516">
    <property type="entry name" value="LRR_6"/>
    <property type="match status" value="1"/>
</dbReference>
<dbReference type="Pfam" id="PF00560">
    <property type="entry name" value="LRR_1"/>
    <property type="match status" value="4"/>
</dbReference>
<organism evidence="13 14">
    <name type="scientific">Acorus gramineus</name>
    <name type="common">Dwarf sweet flag</name>
    <dbReference type="NCBI Taxonomy" id="55184"/>
    <lineage>
        <taxon>Eukaryota</taxon>
        <taxon>Viridiplantae</taxon>
        <taxon>Streptophyta</taxon>
        <taxon>Embryophyta</taxon>
        <taxon>Tracheophyta</taxon>
        <taxon>Spermatophyta</taxon>
        <taxon>Magnoliopsida</taxon>
        <taxon>Liliopsida</taxon>
        <taxon>Acoraceae</taxon>
        <taxon>Acorus</taxon>
    </lineage>
</organism>
<proteinExistence type="inferred from homology"/>
<dbReference type="InterPro" id="IPR001611">
    <property type="entry name" value="Leu-rich_rpt"/>
</dbReference>
<evidence type="ECO:0000259" key="12">
    <source>
        <dbReference type="Pfam" id="PF23211"/>
    </source>
</evidence>
<gene>
    <name evidence="13" type="ORF">QJS04_geneDACA024663</name>
</gene>
<keyword evidence="8" id="KW-1133">Transmembrane helix</keyword>
<reference evidence="13" key="1">
    <citation type="journal article" date="2023" name="Nat. Commun.">
        <title>Diploid and tetraploid genomes of Acorus and the evolution of monocots.</title>
        <authorList>
            <person name="Ma L."/>
            <person name="Liu K.W."/>
            <person name="Li Z."/>
            <person name="Hsiao Y.Y."/>
            <person name="Qi Y."/>
            <person name="Fu T."/>
            <person name="Tang G.D."/>
            <person name="Zhang D."/>
            <person name="Sun W.H."/>
            <person name="Liu D.K."/>
            <person name="Li Y."/>
            <person name="Chen G.Z."/>
            <person name="Liu X.D."/>
            <person name="Liao X.Y."/>
            <person name="Jiang Y.T."/>
            <person name="Yu X."/>
            <person name="Hao Y."/>
            <person name="Huang J."/>
            <person name="Zhao X.W."/>
            <person name="Ke S."/>
            <person name="Chen Y.Y."/>
            <person name="Wu W.L."/>
            <person name="Hsu J.L."/>
            <person name="Lin Y.F."/>
            <person name="Huang M.D."/>
            <person name="Li C.Y."/>
            <person name="Huang L."/>
            <person name="Wang Z.W."/>
            <person name="Zhao X."/>
            <person name="Zhong W.Y."/>
            <person name="Peng D.H."/>
            <person name="Ahmad S."/>
            <person name="Lan S."/>
            <person name="Zhang J.S."/>
            <person name="Tsai W.C."/>
            <person name="Van de Peer Y."/>
            <person name="Liu Z.J."/>
        </authorList>
    </citation>
    <scope>NUCLEOTIDE SEQUENCE</scope>
    <source>
        <strain evidence="13">SCP</strain>
    </source>
</reference>
<evidence type="ECO:0000256" key="10">
    <source>
        <dbReference type="ARBA" id="ARBA00023170"/>
    </source>
</evidence>
<reference evidence="13" key="2">
    <citation type="submission" date="2023-06" db="EMBL/GenBank/DDBJ databases">
        <authorList>
            <person name="Ma L."/>
            <person name="Liu K.-W."/>
            <person name="Li Z."/>
            <person name="Hsiao Y.-Y."/>
            <person name="Qi Y."/>
            <person name="Fu T."/>
            <person name="Tang G."/>
            <person name="Zhang D."/>
            <person name="Sun W.-H."/>
            <person name="Liu D.-K."/>
            <person name="Li Y."/>
            <person name="Chen G.-Z."/>
            <person name="Liu X.-D."/>
            <person name="Liao X.-Y."/>
            <person name="Jiang Y.-T."/>
            <person name="Yu X."/>
            <person name="Hao Y."/>
            <person name="Huang J."/>
            <person name="Zhao X.-W."/>
            <person name="Ke S."/>
            <person name="Chen Y.-Y."/>
            <person name="Wu W.-L."/>
            <person name="Hsu J.-L."/>
            <person name="Lin Y.-F."/>
            <person name="Huang M.-D."/>
            <person name="Li C.-Y."/>
            <person name="Huang L."/>
            <person name="Wang Z.-W."/>
            <person name="Zhao X."/>
            <person name="Zhong W.-Y."/>
            <person name="Peng D.-H."/>
            <person name="Ahmad S."/>
            <person name="Lan S."/>
            <person name="Zhang J.-S."/>
            <person name="Tsai W.-C."/>
            <person name="Van De Peer Y."/>
            <person name="Liu Z.-J."/>
        </authorList>
    </citation>
    <scope>NUCLEOTIDE SEQUENCE</scope>
    <source>
        <strain evidence="13">SCP</strain>
        <tissue evidence="13">Leaves</tissue>
    </source>
</reference>
<dbReference type="InterPro" id="IPR056363">
    <property type="entry name" value="LRR_LRWD1_dom"/>
</dbReference>
<keyword evidence="9" id="KW-0472">Membrane</keyword>
<keyword evidence="10" id="KW-0675">Receptor</keyword>
<name>A0AAV9AM55_ACOGR</name>
<keyword evidence="5" id="KW-0812">Transmembrane</keyword>
<dbReference type="PANTHER" id="PTHR48063:SF90">
    <property type="entry name" value="OS11G0565920 PROTEIN"/>
    <property type="match status" value="1"/>
</dbReference>
<feature type="domain" description="Leucine-rich repeat and WD repeat-containing protein 1 LRR" evidence="12">
    <location>
        <begin position="19"/>
        <end position="87"/>
    </location>
</feature>
<sequence>MSFLSHLDLSHNQLKDTISKNIGQLSFLSFLDLSHNLLNDTISKNIGQLSELRVLRATDNLLYGVISEDHFSKLTKLEELSLGHNSLSFNVTSDWVPPFHLQYVDLSFCKLGPNFPEWLTQENFLILDLSNTGISDVVPDSFWNLPYQFSDLNLSNNQIRANEFYSLLLVRSGLELNFTNTLTFANNMDLSTNCLDGEIPESIVNLVGLQSLNLSGNHLTGQIPTKIGDMESMLSLDLSRNSLSGLIPPSLTELTFLGDLNLSFNNLSGRIPRGSQLQTFTDATSKGKLRSMWASNLQRMPG</sequence>
<evidence type="ECO:0000256" key="5">
    <source>
        <dbReference type="ARBA" id="ARBA00022692"/>
    </source>
</evidence>
<evidence type="ECO:0000313" key="14">
    <source>
        <dbReference type="Proteomes" id="UP001179952"/>
    </source>
</evidence>
<dbReference type="Pfam" id="PF23211">
    <property type="entry name" value="LRR_LRWD1"/>
    <property type="match status" value="1"/>
</dbReference>
<dbReference type="Proteomes" id="UP001179952">
    <property type="component" value="Unassembled WGS sequence"/>
</dbReference>
<dbReference type="FunFam" id="3.80.10.10:FF:000383">
    <property type="entry name" value="Leucine-rich repeat receptor protein kinase EMS1"/>
    <property type="match status" value="1"/>
</dbReference>
<evidence type="ECO:0000256" key="8">
    <source>
        <dbReference type="ARBA" id="ARBA00022989"/>
    </source>
</evidence>
<comment type="similarity">
    <text evidence="2">Belongs to the RLP family.</text>
</comment>
<keyword evidence="14" id="KW-1185">Reference proteome</keyword>
<dbReference type="SUPFAM" id="SSF52058">
    <property type="entry name" value="L domain-like"/>
    <property type="match status" value="1"/>
</dbReference>
<evidence type="ECO:0000256" key="3">
    <source>
        <dbReference type="ARBA" id="ARBA00022475"/>
    </source>
</evidence>
<evidence type="ECO:0000256" key="4">
    <source>
        <dbReference type="ARBA" id="ARBA00022614"/>
    </source>
</evidence>
<dbReference type="InterPro" id="IPR046956">
    <property type="entry name" value="RLP23-like"/>
</dbReference>
<keyword evidence="7" id="KW-0677">Repeat</keyword>
<dbReference type="Gene3D" id="3.80.10.10">
    <property type="entry name" value="Ribonuclease Inhibitor"/>
    <property type="match status" value="1"/>
</dbReference>
<keyword evidence="11" id="KW-0325">Glycoprotein</keyword>
<evidence type="ECO:0000256" key="1">
    <source>
        <dbReference type="ARBA" id="ARBA00004251"/>
    </source>
</evidence>
<protein>
    <recommendedName>
        <fullName evidence="12">Leucine-rich repeat and WD repeat-containing protein 1 LRR domain-containing protein</fullName>
    </recommendedName>
</protein>
<dbReference type="InterPro" id="IPR032675">
    <property type="entry name" value="LRR_dom_sf"/>
</dbReference>
<evidence type="ECO:0000256" key="2">
    <source>
        <dbReference type="ARBA" id="ARBA00009592"/>
    </source>
</evidence>
<evidence type="ECO:0000256" key="7">
    <source>
        <dbReference type="ARBA" id="ARBA00022737"/>
    </source>
</evidence>
<dbReference type="GO" id="GO:0005886">
    <property type="term" value="C:plasma membrane"/>
    <property type="evidence" value="ECO:0007669"/>
    <property type="project" value="UniProtKB-SubCell"/>
</dbReference>
<dbReference type="SMART" id="SM00369">
    <property type="entry name" value="LRR_TYP"/>
    <property type="match status" value="5"/>
</dbReference>
<dbReference type="AlphaFoldDB" id="A0AAV9AM55"/>
<dbReference type="PANTHER" id="PTHR48063">
    <property type="entry name" value="LRR RECEPTOR-LIKE KINASE"/>
    <property type="match status" value="1"/>
</dbReference>
<dbReference type="PRINTS" id="PR00019">
    <property type="entry name" value="LEURICHRPT"/>
</dbReference>
<accession>A0AAV9AM55</accession>
<comment type="subcellular location">
    <subcellularLocation>
        <location evidence="1">Cell membrane</location>
        <topology evidence="1">Single-pass type I membrane protein</topology>
    </subcellularLocation>
</comment>
<keyword evidence="6" id="KW-0732">Signal</keyword>
<dbReference type="InterPro" id="IPR003591">
    <property type="entry name" value="Leu-rich_rpt_typical-subtyp"/>
</dbReference>
<keyword evidence="4" id="KW-0433">Leucine-rich repeat</keyword>
<evidence type="ECO:0000256" key="11">
    <source>
        <dbReference type="ARBA" id="ARBA00023180"/>
    </source>
</evidence>